<dbReference type="AlphaFoldDB" id="A0A811RC76"/>
<reference evidence="2" key="1">
    <citation type="submission" date="2020-10" db="EMBL/GenBank/DDBJ databases">
        <authorList>
            <person name="Han B."/>
            <person name="Lu T."/>
            <person name="Zhao Q."/>
            <person name="Huang X."/>
            <person name="Zhao Y."/>
        </authorList>
    </citation>
    <scope>NUCLEOTIDE SEQUENCE</scope>
</reference>
<feature type="region of interest" description="Disordered" evidence="1">
    <location>
        <begin position="59"/>
        <end position="83"/>
    </location>
</feature>
<dbReference type="Proteomes" id="UP000604825">
    <property type="component" value="Unassembled WGS sequence"/>
</dbReference>
<gene>
    <name evidence="2" type="ORF">NCGR_LOCUS50899</name>
</gene>
<evidence type="ECO:0000313" key="2">
    <source>
        <dbReference type="EMBL" id="CAD6267594.1"/>
    </source>
</evidence>
<dbReference type="EMBL" id="CAJGYO010000014">
    <property type="protein sequence ID" value="CAD6267594.1"/>
    <property type="molecule type" value="Genomic_DNA"/>
</dbReference>
<proteinExistence type="predicted"/>
<organism evidence="2 3">
    <name type="scientific">Miscanthus lutarioriparius</name>
    <dbReference type="NCBI Taxonomy" id="422564"/>
    <lineage>
        <taxon>Eukaryota</taxon>
        <taxon>Viridiplantae</taxon>
        <taxon>Streptophyta</taxon>
        <taxon>Embryophyta</taxon>
        <taxon>Tracheophyta</taxon>
        <taxon>Spermatophyta</taxon>
        <taxon>Magnoliopsida</taxon>
        <taxon>Liliopsida</taxon>
        <taxon>Poales</taxon>
        <taxon>Poaceae</taxon>
        <taxon>PACMAD clade</taxon>
        <taxon>Panicoideae</taxon>
        <taxon>Andropogonodae</taxon>
        <taxon>Andropogoneae</taxon>
        <taxon>Saccharinae</taxon>
        <taxon>Miscanthus</taxon>
    </lineage>
</organism>
<keyword evidence="3" id="KW-1185">Reference proteome</keyword>
<name>A0A811RC76_9POAL</name>
<accession>A0A811RC76</accession>
<evidence type="ECO:0000313" key="3">
    <source>
        <dbReference type="Proteomes" id="UP000604825"/>
    </source>
</evidence>
<evidence type="ECO:0000256" key="1">
    <source>
        <dbReference type="SAM" id="MobiDB-lite"/>
    </source>
</evidence>
<sequence length="95" mass="10142">MAPGQGVEIPRVDPRGKAPATTGYDPHHPHNNLNGYITRESLSDHAESNDTEESVADNFNNRKTAGNANIVGPSRVPSGQGADGYARGLYALRDE</sequence>
<protein>
    <submittedName>
        <fullName evidence="2">Uncharacterized protein</fullName>
    </submittedName>
</protein>
<comment type="caution">
    <text evidence="2">The sequence shown here is derived from an EMBL/GenBank/DDBJ whole genome shotgun (WGS) entry which is preliminary data.</text>
</comment>
<feature type="region of interest" description="Disordered" evidence="1">
    <location>
        <begin position="1"/>
        <end position="36"/>
    </location>
</feature>